<keyword evidence="1" id="KW-1133">Transmembrane helix</keyword>
<organism evidence="2">
    <name type="scientific">Davidia involucrata</name>
    <name type="common">Dove tree</name>
    <dbReference type="NCBI Taxonomy" id="16924"/>
    <lineage>
        <taxon>Eukaryota</taxon>
        <taxon>Viridiplantae</taxon>
        <taxon>Streptophyta</taxon>
        <taxon>Embryophyta</taxon>
        <taxon>Tracheophyta</taxon>
        <taxon>Spermatophyta</taxon>
        <taxon>Magnoliopsida</taxon>
        <taxon>eudicotyledons</taxon>
        <taxon>Gunneridae</taxon>
        <taxon>Pentapetalae</taxon>
        <taxon>asterids</taxon>
        <taxon>Cornales</taxon>
        <taxon>Nyssaceae</taxon>
        <taxon>Davidia</taxon>
    </lineage>
</organism>
<proteinExistence type="predicted"/>
<keyword evidence="1" id="KW-0812">Transmembrane</keyword>
<reference evidence="2" key="1">
    <citation type="submission" date="2019-08" db="EMBL/GenBank/DDBJ databases">
        <title>Reference gene set and small RNA set construction with multiple tissues from Davidia involucrata Baill.</title>
        <authorList>
            <person name="Yang H."/>
            <person name="Zhou C."/>
            <person name="Li G."/>
            <person name="Wang J."/>
            <person name="Gao P."/>
            <person name="Wang M."/>
            <person name="Wang R."/>
            <person name="Zhao Y."/>
        </authorList>
    </citation>
    <scope>NUCLEOTIDE SEQUENCE</scope>
    <source>
        <tissue evidence="2">Mixed with DoveR01_LX</tissue>
    </source>
</reference>
<feature type="transmembrane region" description="Helical" evidence="1">
    <location>
        <begin position="502"/>
        <end position="523"/>
    </location>
</feature>
<evidence type="ECO:0000313" key="2">
    <source>
        <dbReference type="EMBL" id="MPA68329.1"/>
    </source>
</evidence>
<dbReference type="EMBL" id="GHES01037770">
    <property type="protein sequence ID" value="MPA68329.1"/>
    <property type="molecule type" value="Transcribed_RNA"/>
</dbReference>
<dbReference type="AlphaFoldDB" id="A0A5B7BHK8"/>
<feature type="transmembrane region" description="Helical" evidence="1">
    <location>
        <begin position="114"/>
        <end position="133"/>
    </location>
</feature>
<evidence type="ECO:0000256" key="1">
    <source>
        <dbReference type="SAM" id="Phobius"/>
    </source>
</evidence>
<dbReference type="InterPro" id="IPR040283">
    <property type="entry name" value="DDB_G0292058-like"/>
</dbReference>
<keyword evidence="1" id="KW-0472">Membrane</keyword>
<dbReference type="GO" id="GO:0005886">
    <property type="term" value="C:plasma membrane"/>
    <property type="evidence" value="ECO:0007669"/>
    <property type="project" value="TreeGrafter"/>
</dbReference>
<dbReference type="GO" id="GO:0009506">
    <property type="term" value="C:plasmodesma"/>
    <property type="evidence" value="ECO:0007669"/>
    <property type="project" value="TreeGrafter"/>
</dbReference>
<dbReference type="PANTHER" id="PTHR31414:SF15">
    <property type="entry name" value="PLASMA MEMBRANE FUSION PROTEIN"/>
    <property type="match status" value="1"/>
</dbReference>
<sequence>MFDYRSNPFFLLILLFFFISSTFFSVSYGASHLHHLPHTQIPEFVDEREFNGVVEWNTRRFVAETSNNSTTLILAANRTHRRDPCNGFKYYTGGWNITNQHYFSSVAFSAAPPFIIAVIWCIVVGLCLCCICLRYCCCCCCRGRQKPFGYSRTACALSLTFLILFTIAAIAGSVFLYTGQEKFNSSIVNILSYVLRQADTVVSNLTNLFNYLLSAKSAVPTELRGDIDHIHTQINLVSSNIHNVTGKSSKDIGHFLYPVRISLIYVAAALLVLAFLGFLFSILGIQCLVNLLVIIGWILITLTFILSGISLLIHNVVADTCIAMDEWLQNPTADSALEHIIPKVDNEMAQQIFNVTKGVTFGVVSGVNGGIMNVSNVNIPPDLGPPLYFNQSGPLMPVLCNPYNADLTDRQCAAGEVDFKNATEVWRNYICQVSAAGICTTPGRVTPDGYKLMVSSANVSYHLYFYSPFLINLVDSTFLKETFAAISKDHCPGLRRYSYRTFVGFTTASAAVMLSLILWIIYAREQRHRAYTKKLMTRPPVGHFEKVS</sequence>
<dbReference type="PANTHER" id="PTHR31414">
    <property type="entry name" value="TRANSMEMBRANE PROTEIN DDB_G0292058"/>
    <property type="match status" value="1"/>
</dbReference>
<feature type="transmembrane region" description="Helical" evidence="1">
    <location>
        <begin position="154"/>
        <end position="177"/>
    </location>
</feature>
<name>A0A5B7BHK8_DAVIN</name>
<accession>A0A5B7BHK8</accession>
<gene>
    <name evidence="2" type="ORF">Din_037770</name>
</gene>
<protein>
    <submittedName>
        <fullName evidence="2">Uncharacterized protein</fullName>
    </submittedName>
</protein>
<feature type="transmembrane region" description="Helical" evidence="1">
    <location>
        <begin position="291"/>
        <end position="313"/>
    </location>
</feature>
<feature type="transmembrane region" description="Helical" evidence="1">
    <location>
        <begin position="263"/>
        <end position="284"/>
    </location>
</feature>